<dbReference type="InterPro" id="IPR011033">
    <property type="entry name" value="PRC_barrel-like_sf"/>
</dbReference>
<dbReference type="InterPro" id="IPR027275">
    <property type="entry name" value="PRC-brl_dom"/>
</dbReference>
<keyword evidence="3" id="KW-1185">Reference proteome</keyword>
<organism evidence="2 3">
    <name type="scientific">Alkalithermobacter paradoxus</name>
    <dbReference type="NCBI Taxonomy" id="29349"/>
    <lineage>
        <taxon>Bacteria</taxon>
        <taxon>Bacillati</taxon>
        <taxon>Bacillota</taxon>
        <taxon>Clostridia</taxon>
        <taxon>Peptostreptococcales</taxon>
        <taxon>Tepidibacteraceae</taxon>
        <taxon>Alkalithermobacter</taxon>
    </lineage>
</organism>
<name>A0A1V4IBE7_9FIRM</name>
<proteinExistence type="predicted"/>
<dbReference type="SUPFAM" id="SSF50346">
    <property type="entry name" value="PRC-barrel domain"/>
    <property type="match status" value="1"/>
</dbReference>
<accession>A0A1V4IBE7</accession>
<dbReference type="InterPro" id="IPR014238">
    <property type="entry name" value="Spore_YlmC/YmxH"/>
</dbReference>
<comment type="caution">
    <text evidence="2">The sequence shown here is derived from an EMBL/GenBank/DDBJ whole genome shotgun (WGS) entry which is preliminary data.</text>
</comment>
<protein>
    <submittedName>
        <fullName evidence="2">PRC-barrel domain protein</fullName>
    </submittedName>
</protein>
<dbReference type="Gene3D" id="2.30.30.240">
    <property type="entry name" value="PRC-barrel domain"/>
    <property type="match status" value="1"/>
</dbReference>
<feature type="domain" description="PRC-barrel" evidence="1">
    <location>
        <begin position="1"/>
        <end position="77"/>
    </location>
</feature>
<dbReference type="PANTHER" id="PTHR40061">
    <property type="entry name" value="SPORULATION PROTEIN YLMC-RELATED"/>
    <property type="match status" value="1"/>
</dbReference>
<dbReference type="EMBL" id="MZGW01000001">
    <property type="protein sequence ID" value="OPJ56867.1"/>
    <property type="molecule type" value="Genomic_DNA"/>
</dbReference>
<gene>
    <name evidence="2" type="ORF">CLOTH_01490</name>
</gene>
<dbReference type="AlphaFoldDB" id="A0A1V4IBE7"/>
<dbReference type="RefSeq" id="WP_079410221.1">
    <property type="nucleotide sequence ID" value="NZ_MZGW01000001.1"/>
</dbReference>
<dbReference type="Proteomes" id="UP000190140">
    <property type="component" value="Unassembled WGS sequence"/>
</dbReference>
<dbReference type="OrthoDB" id="6024937at2"/>
<sequence>MFKISDIMEKEIVNINNGRKLGFISDIEIDTNDGTIKSLVIFNDNSKMYLLGKSETYAISWKNIIKIGFDTILVDYKDSNILNEVDI</sequence>
<dbReference type="PANTHER" id="PTHR40061:SF1">
    <property type="entry name" value="SPORULATION PROTEIN YLMC-RELATED"/>
    <property type="match status" value="1"/>
</dbReference>
<dbReference type="Pfam" id="PF05239">
    <property type="entry name" value="PRC"/>
    <property type="match status" value="1"/>
</dbReference>
<evidence type="ECO:0000313" key="2">
    <source>
        <dbReference type="EMBL" id="OPJ56867.1"/>
    </source>
</evidence>
<dbReference type="NCBIfam" id="TIGR02888">
    <property type="entry name" value="spore_YlmC_YmxH"/>
    <property type="match status" value="1"/>
</dbReference>
<evidence type="ECO:0000313" key="3">
    <source>
        <dbReference type="Proteomes" id="UP000190140"/>
    </source>
</evidence>
<reference evidence="2 3" key="1">
    <citation type="submission" date="2017-03" db="EMBL/GenBank/DDBJ databases">
        <title>Genome sequence of Clostridium thermoalcaliphilum DSM 7309.</title>
        <authorList>
            <person name="Poehlein A."/>
            <person name="Daniel R."/>
        </authorList>
    </citation>
    <scope>NUCLEOTIDE SEQUENCE [LARGE SCALE GENOMIC DNA]</scope>
    <source>
        <strain evidence="2 3">DSM 7309</strain>
    </source>
</reference>
<evidence type="ECO:0000259" key="1">
    <source>
        <dbReference type="Pfam" id="PF05239"/>
    </source>
</evidence>
<dbReference type="STRING" id="29349.CLOTH_01490"/>